<keyword evidence="5" id="KW-0813">Transport</keyword>
<dbReference type="Gene3D" id="1.10.10.2360">
    <property type="match status" value="1"/>
</dbReference>
<dbReference type="GO" id="GO:0006405">
    <property type="term" value="P:RNA export from nucleus"/>
    <property type="evidence" value="ECO:0007669"/>
    <property type="project" value="TreeGrafter"/>
</dbReference>
<feature type="region of interest" description="Disordered" evidence="11">
    <location>
        <begin position="36"/>
        <end position="55"/>
    </location>
</feature>
<evidence type="ECO:0000256" key="5">
    <source>
        <dbReference type="ARBA" id="ARBA00022448"/>
    </source>
</evidence>
<name>A0A183D3W6_9BILA</name>
<dbReference type="GO" id="GO:0008139">
    <property type="term" value="F:nuclear localization sequence binding"/>
    <property type="evidence" value="ECO:0007669"/>
    <property type="project" value="TreeGrafter"/>
</dbReference>
<evidence type="ECO:0000256" key="1">
    <source>
        <dbReference type="ARBA" id="ARBA00004567"/>
    </source>
</evidence>
<protein>
    <recommendedName>
        <fullName evidence="4">Nuclear pore complex protein Nup98-Nup96</fullName>
    </recommendedName>
</protein>
<dbReference type="InterPro" id="IPR037665">
    <property type="entry name" value="Nucleoporin_S59-like"/>
</dbReference>
<evidence type="ECO:0000256" key="3">
    <source>
        <dbReference type="ARBA" id="ARBA00008926"/>
    </source>
</evidence>
<dbReference type="AlphaFoldDB" id="A0A183D3W6"/>
<evidence type="ECO:0000256" key="11">
    <source>
        <dbReference type="SAM" id="MobiDB-lite"/>
    </source>
</evidence>
<keyword evidence="7" id="KW-0653">Protein transport</keyword>
<keyword evidence="9" id="KW-0906">Nuclear pore complex</keyword>
<evidence type="ECO:0000256" key="7">
    <source>
        <dbReference type="ARBA" id="ARBA00022927"/>
    </source>
</evidence>
<dbReference type="GO" id="GO:0003723">
    <property type="term" value="F:RNA binding"/>
    <property type="evidence" value="ECO:0007669"/>
    <property type="project" value="TreeGrafter"/>
</dbReference>
<evidence type="ECO:0000256" key="6">
    <source>
        <dbReference type="ARBA" id="ARBA00022816"/>
    </source>
</evidence>
<dbReference type="Pfam" id="PF21240">
    <property type="entry name" value="Nup98_GLEBS"/>
    <property type="match status" value="1"/>
</dbReference>
<keyword evidence="10" id="KW-0539">Nucleus</keyword>
<evidence type="ECO:0000313" key="12">
    <source>
        <dbReference type="WBParaSite" id="GPUH_0000341301-mRNA-1"/>
    </source>
</evidence>
<evidence type="ECO:0000256" key="4">
    <source>
        <dbReference type="ARBA" id="ARBA00013472"/>
    </source>
</evidence>
<evidence type="ECO:0000256" key="2">
    <source>
        <dbReference type="ARBA" id="ARBA00004620"/>
    </source>
</evidence>
<dbReference type="GO" id="GO:0006606">
    <property type="term" value="P:protein import into nucleus"/>
    <property type="evidence" value="ECO:0007669"/>
    <property type="project" value="TreeGrafter"/>
</dbReference>
<keyword evidence="6" id="KW-0509">mRNA transport</keyword>
<accession>A0A183D3W6</accession>
<dbReference type="WBParaSite" id="GPUH_0000341301-mRNA-1">
    <property type="protein sequence ID" value="GPUH_0000341301-mRNA-1"/>
    <property type="gene ID" value="GPUH_0000341301"/>
</dbReference>
<dbReference type="FunFam" id="1.10.10.2360:FF:000001">
    <property type="entry name" value="Nuclear pore complex protein Nup98-Nup96"/>
    <property type="match status" value="1"/>
</dbReference>
<dbReference type="GO" id="GO:0044614">
    <property type="term" value="C:nuclear pore cytoplasmic filaments"/>
    <property type="evidence" value="ECO:0007669"/>
    <property type="project" value="TreeGrafter"/>
</dbReference>
<feature type="region of interest" description="Disordered" evidence="11">
    <location>
        <begin position="63"/>
        <end position="84"/>
    </location>
</feature>
<sequence length="216" mass="22344">LFGSTANRPATGFGAQTTTQGSSLFGQKSLFGSSGQTTSLFGSTQPASTSSTSLFGQSKPLFGSSTTSQSSGFGTSGTSLFGTTQTTQPTGGLFGSGFGASSVTGTTVKFEPPSGTDTMIRNGTNQTISTKHMCISAMKQYESKSLEELRCEDYLANRKGPQSGGITFGQTSQPSTSLFGTSATTTQSSLFGQNKPLFGSCKFAISLIFKFSLMIL</sequence>
<comment type="similarity">
    <text evidence="3">Belongs to the nucleoporin GLFG family.</text>
</comment>
<organism evidence="12">
    <name type="scientific">Gongylonema pulchrum</name>
    <dbReference type="NCBI Taxonomy" id="637853"/>
    <lineage>
        <taxon>Eukaryota</taxon>
        <taxon>Metazoa</taxon>
        <taxon>Ecdysozoa</taxon>
        <taxon>Nematoda</taxon>
        <taxon>Chromadorea</taxon>
        <taxon>Rhabditida</taxon>
        <taxon>Spirurina</taxon>
        <taxon>Spiruromorpha</taxon>
        <taxon>Spiruroidea</taxon>
        <taxon>Gongylonematidae</taxon>
        <taxon>Gongylonema</taxon>
    </lineage>
</organism>
<dbReference type="GO" id="GO:0000973">
    <property type="term" value="P:post-transcriptional tethering of RNA polymerase II gene DNA at nuclear periphery"/>
    <property type="evidence" value="ECO:0007669"/>
    <property type="project" value="TreeGrafter"/>
</dbReference>
<evidence type="ECO:0000256" key="8">
    <source>
        <dbReference type="ARBA" id="ARBA00023010"/>
    </source>
</evidence>
<reference evidence="12" key="1">
    <citation type="submission" date="2016-06" db="UniProtKB">
        <authorList>
            <consortium name="WormBaseParasite"/>
        </authorList>
    </citation>
    <scope>IDENTIFICATION</scope>
</reference>
<dbReference type="PANTHER" id="PTHR23198:SF6">
    <property type="entry name" value="NUCLEAR PORE COMPLEX PROTEIN NUP98-NUP96"/>
    <property type="match status" value="1"/>
</dbReference>
<proteinExistence type="inferred from homology"/>
<evidence type="ECO:0000256" key="10">
    <source>
        <dbReference type="ARBA" id="ARBA00023242"/>
    </source>
</evidence>
<comment type="subcellular location">
    <subcellularLocation>
        <location evidence="2">Nucleus membrane</location>
        <topology evidence="2">Peripheral membrane protein</topology>
        <orientation evidence="2">Nucleoplasmic side</orientation>
    </subcellularLocation>
    <subcellularLocation>
        <location evidence="1">Nucleus</location>
        <location evidence="1">Nuclear pore complex</location>
    </subcellularLocation>
</comment>
<dbReference type="GO" id="GO:0034398">
    <property type="term" value="P:telomere tethering at nuclear periphery"/>
    <property type="evidence" value="ECO:0007669"/>
    <property type="project" value="TreeGrafter"/>
</dbReference>
<dbReference type="Pfam" id="PF13634">
    <property type="entry name" value="Nucleoporin_FG"/>
    <property type="match status" value="2"/>
</dbReference>
<dbReference type="GO" id="GO:0051028">
    <property type="term" value="P:mRNA transport"/>
    <property type="evidence" value="ECO:0007669"/>
    <property type="project" value="UniProtKB-KW"/>
</dbReference>
<dbReference type="InterPro" id="IPR025574">
    <property type="entry name" value="Nucleoporin_FG_rpt"/>
</dbReference>
<evidence type="ECO:0000256" key="9">
    <source>
        <dbReference type="ARBA" id="ARBA00023132"/>
    </source>
</evidence>
<dbReference type="GO" id="GO:0017056">
    <property type="term" value="F:structural constituent of nuclear pore"/>
    <property type="evidence" value="ECO:0007669"/>
    <property type="project" value="TreeGrafter"/>
</dbReference>
<keyword evidence="8" id="KW-0811">Translocation</keyword>
<dbReference type="PANTHER" id="PTHR23198">
    <property type="entry name" value="NUCLEOPORIN"/>
    <property type="match status" value="1"/>
</dbReference>
<dbReference type="GO" id="GO:0031965">
    <property type="term" value="C:nuclear membrane"/>
    <property type="evidence" value="ECO:0007669"/>
    <property type="project" value="UniProtKB-SubCell"/>
</dbReference>